<evidence type="ECO:0000256" key="1">
    <source>
        <dbReference type="SAM" id="MobiDB-lite"/>
    </source>
</evidence>
<dbReference type="AlphaFoldDB" id="A0A420IYU0"/>
<name>A0A420IYU0_9PEZI</name>
<comment type="caution">
    <text evidence="2">The sequence shown here is derived from an EMBL/GenBank/DDBJ whole genome shotgun (WGS) entry which is preliminary data.</text>
</comment>
<accession>A0A420IYU0</accession>
<protein>
    <submittedName>
        <fullName evidence="2">Putative eka-like protein</fullName>
    </submittedName>
</protein>
<organism evidence="2 3">
    <name type="scientific">Golovinomyces cichoracearum</name>
    <dbReference type="NCBI Taxonomy" id="62708"/>
    <lineage>
        <taxon>Eukaryota</taxon>
        <taxon>Fungi</taxon>
        <taxon>Dikarya</taxon>
        <taxon>Ascomycota</taxon>
        <taxon>Pezizomycotina</taxon>
        <taxon>Leotiomycetes</taxon>
        <taxon>Erysiphales</taxon>
        <taxon>Erysiphaceae</taxon>
        <taxon>Golovinomyces</taxon>
    </lineage>
</organism>
<evidence type="ECO:0000313" key="2">
    <source>
        <dbReference type="EMBL" id="RKF79700.1"/>
    </source>
</evidence>
<feature type="region of interest" description="Disordered" evidence="1">
    <location>
        <begin position="280"/>
        <end position="349"/>
    </location>
</feature>
<feature type="compositionally biased region" description="Polar residues" evidence="1">
    <location>
        <begin position="282"/>
        <end position="291"/>
    </location>
</feature>
<feature type="region of interest" description="Disordered" evidence="1">
    <location>
        <begin position="1"/>
        <end position="47"/>
    </location>
</feature>
<feature type="compositionally biased region" description="Polar residues" evidence="1">
    <location>
        <begin position="330"/>
        <end position="345"/>
    </location>
</feature>
<dbReference type="Proteomes" id="UP000285326">
    <property type="component" value="Unassembled WGS sequence"/>
</dbReference>
<feature type="region of interest" description="Disordered" evidence="1">
    <location>
        <begin position="397"/>
        <end position="437"/>
    </location>
</feature>
<reference evidence="2 3" key="1">
    <citation type="journal article" date="2018" name="BMC Genomics">
        <title>Comparative genome analyses reveal sequence features reflecting distinct modes of host-adaptation between dicot and monocot powdery mildew.</title>
        <authorList>
            <person name="Wu Y."/>
            <person name="Ma X."/>
            <person name="Pan Z."/>
            <person name="Kale S.D."/>
            <person name="Song Y."/>
            <person name="King H."/>
            <person name="Zhang Q."/>
            <person name="Presley C."/>
            <person name="Deng X."/>
            <person name="Wei C.I."/>
            <person name="Xiao S."/>
        </authorList>
    </citation>
    <scope>NUCLEOTIDE SEQUENCE [LARGE SCALE GENOMIC DNA]</scope>
    <source>
        <strain evidence="2">UMSG1</strain>
    </source>
</reference>
<dbReference type="EMBL" id="MCBS01020005">
    <property type="protein sequence ID" value="RKF79700.1"/>
    <property type="molecule type" value="Genomic_DNA"/>
</dbReference>
<proteinExistence type="predicted"/>
<sequence>MHDRYDELESSMGSSSTARGVPHQNFERTRTELKSTKPPGTSPPELNEEWIDNVLTKRIEQALGPLLSRLDRLNIGNNEASSTNNPVNFPIQSNEIPPSSHDRKRQKFPTWDGEKKSFGTFIREVEDSIEIDRDIMGSDRAVWYDINFSLPSAAKRKVAVFNSSGAQYRWDYTIFIDHLKRTFGNRQEKEDKQELLATIKQKDTQRFSDFFSKFDEVLSGAGGEHRTEDSKVLWLRRSLSEPLKEQLIQTQLDYHDYYSTAKKIEGVVYGFEHTSLFKGKRTQSGATNIPMSGTIVPPSNKLEADGDVILNHMNGRPQRNDNGKRRDRLQSSQKRASNNENSNTTVKKHARLVDDSELDRRREIGLCLRCGTNTHYVSRCPYLPPERSMVDIGITRSKSYDVPPQLEEEESEEGENHDEKQEKEYLRSKVGRRSLQV</sequence>
<gene>
    <name evidence="2" type="ORF">GcM1_200041</name>
</gene>
<feature type="compositionally biased region" description="Basic and acidic residues" evidence="1">
    <location>
        <begin position="417"/>
        <end position="427"/>
    </location>
</feature>
<feature type="compositionally biased region" description="Acidic residues" evidence="1">
    <location>
        <begin position="406"/>
        <end position="416"/>
    </location>
</feature>
<feature type="compositionally biased region" description="Basic and acidic residues" evidence="1">
    <location>
        <begin position="25"/>
        <end position="35"/>
    </location>
</feature>
<feature type="region of interest" description="Disordered" evidence="1">
    <location>
        <begin position="79"/>
        <end position="109"/>
    </location>
</feature>
<feature type="compositionally biased region" description="Polar residues" evidence="1">
    <location>
        <begin position="79"/>
        <end position="97"/>
    </location>
</feature>
<evidence type="ECO:0000313" key="3">
    <source>
        <dbReference type="Proteomes" id="UP000285326"/>
    </source>
</evidence>